<evidence type="ECO:0000313" key="2">
    <source>
        <dbReference type="EMBL" id="CAE0357265.1"/>
    </source>
</evidence>
<feature type="region of interest" description="Disordered" evidence="1">
    <location>
        <begin position="1"/>
        <end position="39"/>
    </location>
</feature>
<feature type="compositionally biased region" description="Polar residues" evidence="1">
    <location>
        <begin position="104"/>
        <end position="124"/>
    </location>
</feature>
<organism evidence="2">
    <name type="scientific">Euplotes harpa</name>
    <dbReference type="NCBI Taxonomy" id="151035"/>
    <lineage>
        <taxon>Eukaryota</taxon>
        <taxon>Sar</taxon>
        <taxon>Alveolata</taxon>
        <taxon>Ciliophora</taxon>
        <taxon>Intramacronucleata</taxon>
        <taxon>Spirotrichea</taxon>
        <taxon>Hypotrichia</taxon>
        <taxon>Euplotida</taxon>
        <taxon>Euplotidae</taxon>
        <taxon>Euplotes</taxon>
    </lineage>
</organism>
<sequence>MSQSHEDANEQNEEGDNTALRRSKRISSRRTMRKDSDLSPFIYEPYQLKAPIFTRFKKKVAYSPIPNDLASKKPKEHAVLNVNTLMDIKEEKKEVAQDNDKVSSEINLKHSSPAQQEALANTAEQAREESQ</sequence>
<protein>
    <submittedName>
        <fullName evidence="2">Uncharacterized protein</fullName>
    </submittedName>
</protein>
<proteinExistence type="predicted"/>
<name>A0A7S3JMN1_9SPIT</name>
<evidence type="ECO:0000256" key="1">
    <source>
        <dbReference type="SAM" id="MobiDB-lite"/>
    </source>
</evidence>
<accession>A0A7S3JMN1</accession>
<feature type="region of interest" description="Disordered" evidence="1">
    <location>
        <begin position="92"/>
        <end position="131"/>
    </location>
</feature>
<reference evidence="2" key="1">
    <citation type="submission" date="2021-01" db="EMBL/GenBank/DDBJ databases">
        <authorList>
            <person name="Corre E."/>
            <person name="Pelletier E."/>
            <person name="Niang G."/>
            <person name="Scheremetjew M."/>
            <person name="Finn R."/>
            <person name="Kale V."/>
            <person name="Holt S."/>
            <person name="Cochrane G."/>
            <person name="Meng A."/>
            <person name="Brown T."/>
            <person name="Cohen L."/>
        </authorList>
    </citation>
    <scope>NUCLEOTIDE SEQUENCE</scope>
    <source>
        <strain evidence="2">FSP1.4</strain>
    </source>
</reference>
<dbReference type="EMBL" id="HBII01038162">
    <property type="protein sequence ID" value="CAE0357265.1"/>
    <property type="molecule type" value="Transcribed_RNA"/>
</dbReference>
<dbReference type="AlphaFoldDB" id="A0A7S3JMN1"/>
<gene>
    <name evidence="2" type="ORF">EHAR0213_LOCUS16184</name>
</gene>
<feature type="compositionally biased region" description="Basic and acidic residues" evidence="1">
    <location>
        <begin position="92"/>
        <end position="103"/>
    </location>
</feature>
<feature type="compositionally biased region" description="Basic residues" evidence="1">
    <location>
        <begin position="21"/>
        <end position="32"/>
    </location>
</feature>